<dbReference type="GO" id="GO:0016020">
    <property type="term" value="C:membrane"/>
    <property type="evidence" value="ECO:0007669"/>
    <property type="project" value="UniProtKB-SubCell"/>
</dbReference>
<sequence length="202" mass="20691">MQHARNSTGALARAALAAGARPTGAGPARTDAMLAAVRGIGQVGVPENYGQVKDGPGTKFLGTPANHRELLEKRPLSPDVFDIDGSSTHYKFPVVALSSITNRVTGCVLSGAVAFGGSLCAVGGPEALPAFIEGFKSTVPFLVFPAKALVGFPFVYHTLGGFRHIVWDKTTNGIDNASAKASSIGLFAASGAVTAALASYTF</sequence>
<dbReference type="STRING" id="296587.C1DZ28"/>
<dbReference type="Pfam" id="PF01127">
    <property type="entry name" value="Sdh_cyt"/>
    <property type="match status" value="1"/>
</dbReference>
<dbReference type="InParanoid" id="C1DZ28"/>
<evidence type="ECO:0000256" key="2">
    <source>
        <dbReference type="ARBA" id="ARBA00022617"/>
    </source>
</evidence>
<dbReference type="GO" id="GO:0006121">
    <property type="term" value="P:mitochondrial electron transport, succinate to ubiquinone"/>
    <property type="evidence" value="ECO:0007669"/>
    <property type="project" value="TreeGrafter"/>
</dbReference>
<reference evidence="8 9" key="1">
    <citation type="journal article" date="2009" name="Science">
        <title>Green evolution and dynamic adaptations revealed by genomes of the marine picoeukaryotes Micromonas.</title>
        <authorList>
            <person name="Worden A.Z."/>
            <person name="Lee J.H."/>
            <person name="Mock T."/>
            <person name="Rouze P."/>
            <person name="Simmons M.P."/>
            <person name="Aerts A.L."/>
            <person name="Allen A.E."/>
            <person name="Cuvelier M.L."/>
            <person name="Derelle E."/>
            <person name="Everett M.V."/>
            <person name="Foulon E."/>
            <person name="Grimwood J."/>
            <person name="Gundlach H."/>
            <person name="Henrissat B."/>
            <person name="Napoli C."/>
            <person name="McDonald S.M."/>
            <person name="Parker M.S."/>
            <person name="Rombauts S."/>
            <person name="Salamov A."/>
            <person name="Von Dassow P."/>
            <person name="Badger J.H."/>
            <person name="Coutinho P.M."/>
            <person name="Demir E."/>
            <person name="Dubchak I."/>
            <person name="Gentemann C."/>
            <person name="Eikrem W."/>
            <person name="Gready J.E."/>
            <person name="John U."/>
            <person name="Lanier W."/>
            <person name="Lindquist E.A."/>
            <person name="Lucas S."/>
            <person name="Mayer K.F."/>
            <person name="Moreau H."/>
            <person name="Not F."/>
            <person name="Otillar R."/>
            <person name="Panaud O."/>
            <person name="Pangilinan J."/>
            <person name="Paulsen I."/>
            <person name="Piegu B."/>
            <person name="Poliakov A."/>
            <person name="Robbens S."/>
            <person name="Schmutz J."/>
            <person name="Toulza E."/>
            <person name="Wyss T."/>
            <person name="Zelensky A."/>
            <person name="Zhou K."/>
            <person name="Armbrust E.V."/>
            <person name="Bhattacharya D."/>
            <person name="Goodenough U.W."/>
            <person name="Van de Peer Y."/>
            <person name="Grigoriev I.V."/>
        </authorList>
    </citation>
    <scope>NUCLEOTIDE SEQUENCE [LARGE SCALE GENOMIC DNA]</scope>
    <source>
        <strain evidence="9">RCC299 / NOUM17</strain>
    </source>
</reference>
<proteinExistence type="predicted"/>
<keyword evidence="3" id="KW-0812">Transmembrane</keyword>
<evidence type="ECO:0000313" key="8">
    <source>
        <dbReference type="EMBL" id="ACO61534.1"/>
    </source>
</evidence>
<keyword evidence="5" id="KW-1133">Transmembrane helix</keyword>
<evidence type="ECO:0000256" key="7">
    <source>
        <dbReference type="ARBA" id="ARBA00023136"/>
    </source>
</evidence>
<dbReference type="Gene3D" id="1.20.1300.10">
    <property type="entry name" value="Fumarate reductase/succinate dehydrogenase, transmembrane subunit"/>
    <property type="match status" value="1"/>
</dbReference>
<keyword evidence="7" id="KW-0472">Membrane</keyword>
<evidence type="ECO:0000256" key="5">
    <source>
        <dbReference type="ARBA" id="ARBA00022989"/>
    </source>
</evidence>
<protein>
    <submittedName>
        <fullName evidence="8">Uncharacterized protein</fullName>
    </submittedName>
</protein>
<evidence type="ECO:0000256" key="4">
    <source>
        <dbReference type="ARBA" id="ARBA00022723"/>
    </source>
</evidence>
<dbReference type="GeneID" id="8240980"/>
<comment type="subcellular location">
    <subcellularLocation>
        <location evidence="1">Membrane</location>
    </subcellularLocation>
</comment>
<evidence type="ECO:0000256" key="6">
    <source>
        <dbReference type="ARBA" id="ARBA00023004"/>
    </source>
</evidence>
<evidence type="ECO:0000256" key="3">
    <source>
        <dbReference type="ARBA" id="ARBA00022692"/>
    </source>
</evidence>
<dbReference type="PANTHER" id="PTHR10978:SF5">
    <property type="entry name" value="SUCCINATE DEHYDROGENASE CYTOCHROME B560 SUBUNIT, MITOCHONDRIAL"/>
    <property type="match status" value="1"/>
</dbReference>
<dbReference type="InterPro" id="IPR014314">
    <property type="entry name" value="Succ_DH_cytb556"/>
</dbReference>
<accession>C1DZ28</accession>
<dbReference type="Proteomes" id="UP000002009">
    <property type="component" value="Chromosome 2"/>
</dbReference>
<keyword evidence="2" id="KW-0349">Heme</keyword>
<evidence type="ECO:0000256" key="1">
    <source>
        <dbReference type="ARBA" id="ARBA00004370"/>
    </source>
</evidence>
<dbReference type="InterPro" id="IPR000701">
    <property type="entry name" value="SuccDH_FuR_B_TM-su"/>
</dbReference>
<dbReference type="eggNOG" id="ENOG502S9YU">
    <property type="taxonomic scope" value="Eukaryota"/>
</dbReference>
<evidence type="ECO:0000313" key="9">
    <source>
        <dbReference type="Proteomes" id="UP000002009"/>
    </source>
</evidence>
<keyword evidence="4" id="KW-0479">Metal-binding</keyword>
<dbReference type="GO" id="GO:0005739">
    <property type="term" value="C:mitochondrion"/>
    <property type="evidence" value="ECO:0007669"/>
    <property type="project" value="GOC"/>
</dbReference>
<dbReference type="RefSeq" id="XP_002500276.1">
    <property type="nucleotide sequence ID" value="XM_002500230.1"/>
</dbReference>
<dbReference type="KEGG" id="mis:MICPUN_55738"/>
<dbReference type="CDD" id="cd03499">
    <property type="entry name" value="SQR_TypeC_SdhC"/>
    <property type="match status" value="1"/>
</dbReference>
<dbReference type="PANTHER" id="PTHR10978">
    <property type="entry name" value="SUCCINATE DEHYDROGENASE CYTOCHROME B560 SUBUNIT"/>
    <property type="match status" value="1"/>
</dbReference>
<dbReference type="SUPFAM" id="SSF81343">
    <property type="entry name" value="Fumarate reductase respiratory complex transmembrane subunits"/>
    <property type="match status" value="1"/>
</dbReference>
<gene>
    <name evidence="8" type="ORF">MICPUN_55738</name>
</gene>
<name>C1DZ28_MICCC</name>
<dbReference type="AlphaFoldDB" id="C1DZ28"/>
<organism evidence="8 9">
    <name type="scientific">Micromonas commoda (strain RCC299 / NOUM17 / CCMP2709)</name>
    <name type="common">Picoplanktonic green alga</name>
    <dbReference type="NCBI Taxonomy" id="296587"/>
    <lineage>
        <taxon>Eukaryota</taxon>
        <taxon>Viridiplantae</taxon>
        <taxon>Chlorophyta</taxon>
        <taxon>Mamiellophyceae</taxon>
        <taxon>Mamiellales</taxon>
        <taxon>Mamiellaceae</taxon>
        <taxon>Micromonas</taxon>
    </lineage>
</organism>
<dbReference type="GO" id="GO:0006099">
    <property type="term" value="P:tricarboxylic acid cycle"/>
    <property type="evidence" value="ECO:0007669"/>
    <property type="project" value="InterPro"/>
</dbReference>
<dbReference type="GO" id="GO:0009055">
    <property type="term" value="F:electron transfer activity"/>
    <property type="evidence" value="ECO:0007669"/>
    <property type="project" value="InterPro"/>
</dbReference>
<keyword evidence="9" id="KW-1185">Reference proteome</keyword>
<keyword evidence="6" id="KW-0408">Iron</keyword>
<dbReference type="GO" id="GO:0046872">
    <property type="term" value="F:metal ion binding"/>
    <property type="evidence" value="ECO:0007669"/>
    <property type="project" value="UniProtKB-KW"/>
</dbReference>
<dbReference type="OrthoDB" id="588261at2759"/>
<dbReference type="InterPro" id="IPR034804">
    <property type="entry name" value="SQR/QFR_C/D"/>
</dbReference>
<dbReference type="OMA" id="SAMIAGW"/>
<dbReference type="EMBL" id="CP001323">
    <property type="protein sequence ID" value="ACO61534.1"/>
    <property type="molecule type" value="Genomic_DNA"/>
</dbReference>